<dbReference type="InterPro" id="IPR021469">
    <property type="entry name" value="DUF3122"/>
</dbReference>
<dbReference type="Pfam" id="PF11320">
    <property type="entry name" value="DUF3122"/>
    <property type="match status" value="1"/>
</dbReference>
<sequence>MENLFRLWKTCVLVGVIWLFVSTSAFASVHTYSDQNSVLYRSLSRLQDDSNRAWQVVFYKRFPLGQPNSVHLRLVGFPGAVTIDHPRSLELEANRSLLSIEDVTSKDFPIAHVGEYDFKPILNQLDTDTKLTLILPLKSGEARLKVPQDTALEWWRVASWQPEEEINDSYRSVKERSSFCRSLLQTQRKILRLTPQSLESAVTSGNIALHRLQSQPSLAAQSSASSLNTQALDSTEYVPQ</sequence>
<dbReference type="EMBL" id="AP018203">
    <property type="protein sequence ID" value="BAY53762.1"/>
    <property type="molecule type" value="Genomic_DNA"/>
</dbReference>
<evidence type="ECO:0000313" key="3">
    <source>
        <dbReference type="Proteomes" id="UP000217895"/>
    </source>
</evidence>
<organism evidence="2 3">
    <name type="scientific">Leptolyngbya boryana NIES-2135</name>
    <dbReference type="NCBI Taxonomy" id="1973484"/>
    <lineage>
        <taxon>Bacteria</taxon>
        <taxon>Bacillati</taxon>
        <taxon>Cyanobacteriota</taxon>
        <taxon>Cyanophyceae</taxon>
        <taxon>Leptolyngbyales</taxon>
        <taxon>Leptolyngbyaceae</taxon>
        <taxon>Leptolyngbya group</taxon>
        <taxon>Leptolyngbya</taxon>
    </lineage>
</organism>
<reference evidence="2 3" key="1">
    <citation type="submission" date="2017-06" db="EMBL/GenBank/DDBJ databases">
        <title>Genome sequencing of cyanobaciteial culture collection at National Institute for Environmental Studies (NIES).</title>
        <authorList>
            <person name="Hirose Y."/>
            <person name="Shimura Y."/>
            <person name="Fujisawa T."/>
            <person name="Nakamura Y."/>
            <person name="Kawachi M."/>
        </authorList>
    </citation>
    <scope>NUCLEOTIDE SEQUENCE [LARGE SCALE GENOMIC DNA]</scope>
    <source>
        <strain evidence="2 3">NIES-2135</strain>
    </source>
</reference>
<evidence type="ECO:0008006" key="4">
    <source>
        <dbReference type="Google" id="ProtNLM"/>
    </source>
</evidence>
<evidence type="ECO:0000256" key="1">
    <source>
        <dbReference type="SAM" id="SignalP"/>
    </source>
</evidence>
<feature type="chain" id="PRO_5011112496" description="DUF2057 domain-containing protein" evidence="1">
    <location>
        <begin position="28"/>
        <end position="240"/>
    </location>
</feature>
<protein>
    <recommendedName>
        <fullName evidence="4">DUF2057 domain-containing protein</fullName>
    </recommendedName>
</protein>
<keyword evidence="1" id="KW-0732">Signal</keyword>
<dbReference type="AlphaFoldDB" id="A0A1Z4JAI5"/>
<dbReference type="Proteomes" id="UP000217895">
    <property type="component" value="Chromosome"/>
</dbReference>
<gene>
    <name evidence="2" type="ORF">NIES2135_05730</name>
</gene>
<accession>A0A1Z4JAI5</accession>
<proteinExistence type="predicted"/>
<evidence type="ECO:0000313" key="2">
    <source>
        <dbReference type="EMBL" id="BAY53762.1"/>
    </source>
</evidence>
<keyword evidence="3" id="KW-1185">Reference proteome</keyword>
<feature type="signal peptide" evidence="1">
    <location>
        <begin position="1"/>
        <end position="27"/>
    </location>
</feature>
<name>A0A1Z4JAI5_LEPBY</name>